<dbReference type="SUPFAM" id="SSF56796">
    <property type="entry name" value="Dehydroquinate synthase-like"/>
    <property type="match status" value="1"/>
</dbReference>
<evidence type="ECO:0000259" key="3">
    <source>
        <dbReference type="Pfam" id="PF25137"/>
    </source>
</evidence>
<evidence type="ECO:0000259" key="2">
    <source>
        <dbReference type="Pfam" id="PF00465"/>
    </source>
</evidence>
<name>A0A1Y4LCV2_9FIRM</name>
<dbReference type="GO" id="GO:0004022">
    <property type="term" value="F:alcohol dehydrogenase (NAD+) activity"/>
    <property type="evidence" value="ECO:0007669"/>
    <property type="project" value="UniProtKB-ARBA"/>
</dbReference>
<dbReference type="InterPro" id="IPR039697">
    <property type="entry name" value="Alcohol_dehydrogenase_Fe"/>
</dbReference>
<sequence length="381" mass="40680">MKNFSYYMPTRIFFGAGSVKKLSRAPLPAGRGLLITGGSSTTKLGYVDKVCAALAEAGHEMTVYRDVQPNPTIENVRECAAIAREQECTFVVGLGGGSSIDTAKAAAVMATNDGDWWDYVYGGSGKGQKIKNQPLPIVAITTTAGTGTEADPWTVVTNGEEKIGGGNDKTFPTLSIVDPDFMMTVPPHLTAYQGFDALFHACEGYLATIASPVSEMYSLKAIELIGKSLPRAVQDGSDAEARADVALANTLAGFVESLSSCTSEHAIEHAMSGFHPKLPHGAGLIMISLEYYKLFADVCADKFTHMAHALGRPDGDFVAALAELQKQCGVDNLKMSDYGMENGDFGKYADHAFADMGGLFRVDAKQLTKDDVIGILSRSYR</sequence>
<evidence type="ECO:0000313" key="4">
    <source>
        <dbReference type="EMBL" id="OUP52671.1"/>
    </source>
</evidence>
<feature type="domain" description="Fe-containing alcohol dehydrogenase-like C-terminal" evidence="3">
    <location>
        <begin position="190"/>
        <end position="380"/>
    </location>
</feature>
<dbReference type="Pfam" id="PF00465">
    <property type="entry name" value="Fe-ADH"/>
    <property type="match status" value="1"/>
</dbReference>
<protein>
    <submittedName>
        <fullName evidence="4">Alcohol dehydrogenase</fullName>
    </submittedName>
</protein>
<gene>
    <name evidence="4" type="ORF">B5F17_08165</name>
</gene>
<dbReference type="RefSeq" id="WP_087372843.1">
    <property type="nucleotide sequence ID" value="NZ_NFKK01000008.1"/>
</dbReference>
<dbReference type="EMBL" id="NFKK01000008">
    <property type="protein sequence ID" value="OUP52671.1"/>
    <property type="molecule type" value="Genomic_DNA"/>
</dbReference>
<evidence type="ECO:0000313" key="5">
    <source>
        <dbReference type="Proteomes" id="UP000195897"/>
    </source>
</evidence>
<dbReference type="Proteomes" id="UP000195897">
    <property type="component" value="Unassembled WGS sequence"/>
</dbReference>
<dbReference type="InterPro" id="IPR001670">
    <property type="entry name" value="ADH_Fe/GldA"/>
</dbReference>
<dbReference type="AlphaFoldDB" id="A0A1Y4LCV2"/>
<evidence type="ECO:0000256" key="1">
    <source>
        <dbReference type="ARBA" id="ARBA00023002"/>
    </source>
</evidence>
<dbReference type="GO" id="GO:0046872">
    <property type="term" value="F:metal ion binding"/>
    <property type="evidence" value="ECO:0007669"/>
    <property type="project" value="InterPro"/>
</dbReference>
<dbReference type="FunFam" id="3.40.50.1970:FF:000003">
    <property type="entry name" value="Alcohol dehydrogenase, iron-containing"/>
    <property type="match status" value="1"/>
</dbReference>
<dbReference type="Gene3D" id="3.40.50.1970">
    <property type="match status" value="1"/>
</dbReference>
<proteinExistence type="predicted"/>
<dbReference type="Gene3D" id="1.20.1090.10">
    <property type="entry name" value="Dehydroquinate synthase-like - alpha domain"/>
    <property type="match status" value="1"/>
</dbReference>
<dbReference type="PANTHER" id="PTHR11496:SF104">
    <property type="entry name" value="3-DEOXY-ALPHA-D-MANNO-OCTULOSONATE 8-OXIDASE"/>
    <property type="match status" value="1"/>
</dbReference>
<dbReference type="InterPro" id="IPR056798">
    <property type="entry name" value="ADH_Fe_C"/>
</dbReference>
<organism evidence="4 5">
    <name type="scientific">Butyricicoccus pullicaecorum</name>
    <dbReference type="NCBI Taxonomy" id="501571"/>
    <lineage>
        <taxon>Bacteria</taxon>
        <taxon>Bacillati</taxon>
        <taxon>Bacillota</taxon>
        <taxon>Clostridia</taxon>
        <taxon>Eubacteriales</taxon>
        <taxon>Butyricicoccaceae</taxon>
        <taxon>Butyricicoccus</taxon>
    </lineage>
</organism>
<dbReference type="CDD" id="cd08185">
    <property type="entry name" value="Fe-ADH-like"/>
    <property type="match status" value="1"/>
</dbReference>
<dbReference type="PANTHER" id="PTHR11496">
    <property type="entry name" value="ALCOHOL DEHYDROGENASE"/>
    <property type="match status" value="1"/>
</dbReference>
<feature type="domain" description="Alcohol dehydrogenase iron-type/glycerol dehydrogenase GldA" evidence="2">
    <location>
        <begin position="9"/>
        <end position="179"/>
    </location>
</feature>
<keyword evidence="1" id="KW-0560">Oxidoreductase</keyword>
<comment type="caution">
    <text evidence="4">The sequence shown here is derived from an EMBL/GenBank/DDBJ whole genome shotgun (WGS) entry which is preliminary data.</text>
</comment>
<accession>A0A1Y4LCV2</accession>
<dbReference type="Pfam" id="PF25137">
    <property type="entry name" value="ADH_Fe_C"/>
    <property type="match status" value="1"/>
</dbReference>
<reference evidence="5" key="1">
    <citation type="submission" date="2017-04" db="EMBL/GenBank/DDBJ databases">
        <title>Function of individual gut microbiota members based on whole genome sequencing of pure cultures obtained from chicken caecum.</title>
        <authorList>
            <person name="Medvecky M."/>
            <person name="Cejkova D."/>
            <person name="Polansky O."/>
            <person name="Karasova D."/>
            <person name="Kubasova T."/>
            <person name="Cizek A."/>
            <person name="Rychlik I."/>
        </authorList>
    </citation>
    <scope>NUCLEOTIDE SEQUENCE [LARGE SCALE GENOMIC DNA]</scope>
    <source>
        <strain evidence="5">An180</strain>
    </source>
</reference>